<keyword evidence="8" id="KW-1185">Reference proteome</keyword>
<comment type="similarity">
    <text evidence="4">Belongs to the cytochrome b5 family.</text>
</comment>
<evidence type="ECO:0000256" key="2">
    <source>
        <dbReference type="ARBA" id="ARBA00022723"/>
    </source>
</evidence>
<dbReference type="InterPro" id="IPR018506">
    <property type="entry name" value="Cyt_B5_heme-BS"/>
</dbReference>
<dbReference type="Pfam" id="PF00173">
    <property type="entry name" value="Cyt-b5"/>
    <property type="match status" value="1"/>
</dbReference>
<dbReference type="Proteomes" id="UP001165063">
    <property type="component" value="Unassembled WGS sequence"/>
</dbReference>
<dbReference type="PANTHER" id="PTHR46237:SF1">
    <property type="entry name" value="CYTOCHROME B5 REDUCTASE 4"/>
    <property type="match status" value="1"/>
</dbReference>
<accession>A0A9W6YVT3</accession>
<dbReference type="SUPFAM" id="SSF55856">
    <property type="entry name" value="Cytochrome b5-like heme/steroid binding domain"/>
    <property type="match status" value="1"/>
</dbReference>
<evidence type="ECO:0000256" key="4">
    <source>
        <dbReference type="RuleBase" id="RU362121"/>
    </source>
</evidence>
<feature type="region of interest" description="Disordered" evidence="5">
    <location>
        <begin position="35"/>
        <end position="74"/>
    </location>
</feature>
<evidence type="ECO:0000259" key="6">
    <source>
        <dbReference type="PROSITE" id="PS50255"/>
    </source>
</evidence>
<dbReference type="Gene3D" id="3.10.120.10">
    <property type="entry name" value="Cytochrome b5-like heme/steroid binding domain"/>
    <property type="match status" value="1"/>
</dbReference>
<evidence type="ECO:0000256" key="3">
    <source>
        <dbReference type="ARBA" id="ARBA00023004"/>
    </source>
</evidence>
<feature type="region of interest" description="Disordered" evidence="5">
    <location>
        <begin position="119"/>
        <end position="138"/>
    </location>
</feature>
<keyword evidence="2 4" id="KW-0479">Metal-binding</keyword>
<dbReference type="GO" id="GO:0020037">
    <property type="term" value="F:heme binding"/>
    <property type="evidence" value="ECO:0007669"/>
    <property type="project" value="UniProtKB-UniRule"/>
</dbReference>
<name>A0A9W6YVT3_AMBMO</name>
<proteinExistence type="inferred from homology"/>
<dbReference type="AlphaFoldDB" id="A0A9W6YVT3"/>
<dbReference type="GO" id="GO:0004128">
    <property type="term" value="F:cytochrome-b5 reductase activity, acting on NAD(P)H"/>
    <property type="evidence" value="ECO:0007669"/>
    <property type="project" value="TreeGrafter"/>
</dbReference>
<dbReference type="OrthoDB" id="432299at2759"/>
<keyword evidence="1 4" id="KW-0349">Heme</keyword>
<dbReference type="SMART" id="SM01117">
    <property type="entry name" value="Cyt-b5"/>
    <property type="match status" value="1"/>
</dbReference>
<evidence type="ECO:0000313" key="7">
    <source>
        <dbReference type="EMBL" id="GMG22478.1"/>
    </source>
</evidence>
<dbReference type="PROSITE" id="PS00191">
    <property type="entry name" value="CYTOCHROME_B5_1"/>
    <property type="match status" value="1"/>
</dbReference>
<evidence type="ECO:0000313" key="8">
    <source>
        <dbReference type="Proteomes" id="UP001165063"/>
    </source>
</evidence>
<dbReference type="InterPro" id="IPR036400">
    <property type="entry name" value="Cyt_B5-like_heme/steroid_sf"/>
</dbReference>
<dbReference type="PANTHER" id="PTHR46237">
    <property type="entry name" value="CYTOCHROME B5 REDUCTASE 4 FAMILY MEMBER"/>
    <property type="match status" value="1"/>
</dbReference>
<dbReference type="FunFam" id="3.10.120.10:FF:000001">
    <property type="entry name" value="Cytochrome b5 reductase 4"/>
    <property type="match status" value="1"/>
</dbReference>
<dbReference type="InterPro" id="IPR001199">
    <property type="entry name" value="Cyt_B5-like_heme/steroid-bd"/>
</dbReference>
<sequence length="251" mass="27942">MMPQMIPMINELKTDEKDQNDIDEDEALTNTANCIRNNNSIQHNQVSTPSKPVTTTTEPLTTSTGRNDVSFASPNTNRSVKFLVPPTQPRLKLPTTFPAADSPQRVGFDNRGKGTTGFRGSIGKGLQPPAAAGTASSSALQRRQKVALKPGHSAMDWETKKHKTDQRQIDPSLFPLRVTKEELKKHQSVDDCWICLGKKVYNISGYLTYHPGGIDILVRCSGKDGTSMFNKYHRWVNYERILDACFVGFMT</sequence>
<comment type="caution">
    <text evidence="7">The sequence shown here is derived from an EMBL/GenBank/DDBJ whole genome shotgun (WGS) entry which is preliminary data.</text>
</comment>
<keyword evidence="3 4" id="KW-0408">Iron</keyword>
<feature type="compositionally biased region" description="Polar residues" evidence="5">
    <location>
        <begin position="65"/>
        <end position="74"/>
    </location>
</feature>
<feature type="compositionally biased region" description="Low complexity" evidence="5">
    <location>
        <begin position="46"/>
        <end position="64"/>
    </location>
</feature>
<feature type="compositionally biased region" description="Polar residues" evidence="5">
    <location>
        <begin position="35"/>
        <end position="45"/>
    </location>
</feature>
<feature type="region of interest" description="Disordered" evidence="5">
    <location>
        <begin position="1"/>
        <end position="21"/>
    </location>
</feature>
<dbReference type="GO" id="GO:0005737">
    <property type="term" value="C:cytoplasm"/>
    <property type="evidence" value="ECO:0007669"/>
    <property type="project" value="TreeGrafter"/>
</dbReference>
<feature type="domain" description="Cytochrome b5 heme-binding" evidence="6">
    <location>
        <begin position="175"/>
        <end position="251"/>
    </location>
</feature>
<dbReference type="EMBL" id="BSXU01000984">
    <property type="protein sequence ID" value="GMG22478.1"/>
    <property type="molecule type" value="Genomic_DNA"/>
</dbReference>
<evidence type="ECO:0000256" key="1">
    <source>
        <dbReference type="ARBA" id="ARBA00022617"/>
    </source>
</evidence>
<gene>
    <name evidence="7" type="ORF">Amon01_000263600</name>
</gene>
<dbReference type="PROSITE" id="PS50255">
    <property type="entry name" value="CYTOCHROME_B5_2"/>
    <property type="match status" value="1"/>
</dbReference>
<feature type="region of interest" description="Disordered" evidence="5">
    <location>
        <begin position="88"/>
        <end position="112"/>
    </location>
</feature>
<organism evidence="7 8">
    <name type="scientific">Ambrosiozyma monospora</name>
    <name type="common">Yeast</name>
    <name type="synonym">Endomycopsis monosporus</name>
    <dbReference type="NCBI Taxonomy" id="43982"/>
    <lineage>
        <taxon>Eukaryota</taxon>
        <taxon>Fungi</taxon>
        <taxon>Dikarya</taxon>
        <taxon>Ascomycota</taxon>
        <taxon>Saccharomycotina</taxon>
        <taxon>Pichiomycetes</taxon>
        <taxon>Pichiales</taxon>
        <taxon>Pichiaceae</taxon>
        <taxon>Ambrosiozyma</taxon>
    </lineage>
</organism>
<dbReference type="InterPro" id="IPR051872">
    <property type="entry name" value="Cytochrome_b5/Flavoprotein_Rdt"/>
</dbReference>
<evidence type="ECO:0000256" key="5">
    <source>
        <dbReference type="SAM" id="MobiDB-lite"/>
    </source>
</evidence>
<reference evidence="7" key="1">
    <citation type="submission" date="2023-04" db="EMBL/GenBank/DDBJ databases">
        <title>Ambrosiozyma monospora NBRC 1965.</title>
        <authorList>
            <person name="Ichikawa N."/>
            <person name="Sato H."/>
            <person name="Tonouchi N."/>
        </authorList>
    </citation>
    <scope>NUCLEOTIDE SEQUENCE</scope>
    <source>
        <strain evidence="7">NBRC 1965</strain>
    </source>
</reference>
<protein>
    <submittedName>
        <fullName evidence="7">Unnamed protein product</fullName>
    </submittedName>
</protein>
<dbReference type="GO" id="GO:0046872">
    <property type="term" value="F:metal ion binding"/>
    <property type="evidence" value="ECO:0007669"/>
    <property type="project" value="UniProtKB-UniRule"/>
</dbReference>